<gene>
    <name evidence="3" type="ORF">DIURU_000192</name>
</gene>
<evidence type="ECO:0000313" key="4">
    <source>
        <dbReference type="Proteomes" id="UP000449547"/>
    </source>
</evidence>
<protein>
    <recommendedName>
        <fullName evidence="2">Hpc2-related domain-containing protein</fullName>
    </recommendedName>
</protein>
<dbReference type="InterPro" id="IPR014840">
    <property type="entry name" value="HRD"/>
</dbReference>
<sequence length="426" mass="45555">MSRNFNIQSIIDGGDSAANPKLAEAMSQFRTPVFDTGDAKASTPASPAPSAATGAAAGAASSATTTKAPAPSASLQEHMKKFQTHLDFGDAKSSSTSPTPVVSASTAKPPARSSINSLINNEEPPADAASASASAPAKAPVKRQRKAPVKKRTAAAAADGAKATTGEKPAKKTKTKKATPEVNPAVAAPDPKVITSGSTTEKNKNTTETKTPASSILNLLNDEPQEEEVAKPTPPPAPAKDKEPVRDLIDDLYNRESRDKPKPLPIIALNIPLLDPNNPKPGQAEVVVNVLKLSEEKYGFDAIHPNAKSSTELMNDMLEEDDDDNADDDDIEIIVMPQSKQSSSSSAAKKGAEEEELTEEQLAHRHQVRMNKRVGKYDYEDPFIDDEELQIVEDISTTKEGFFVYWGPLVEETKPVKKTKKRTTEK</sequence>
<feature type="compositionally biased region" description="Basic residues" evidence="1">
    <location>
        <begin position="140"/>
        <end position="153"/>
    </location>
</feature>
<dbReference type="OMA" id="MDGDVPM"/>
<keyword evidence="4" id="KW-1185">Reference proteome</keyword>
<evidence type="ECO:0000313" key="3">
    <source>
        <dbReference type="EMBL" id="KAA8908403.1"/>
    </source>
</evidence>
<dbReference type="EMBL" id="SWFT01000008">
    <property type="protein sequence ID" value="KAA8908403.1"/>
    <property type="molecule type" value="Genomic_DNA"/>
</dbReference>
<dbReference type="OrthoDB" id="5576775at2759"/>
<evidence type="ECO:0000256" key="1">
    <source>
        <dbReference type="SAM" id="MobiDB-lite"/>
    </source>
</evidence>
<feature type="compositionally biased region" description="Low complexity" evidence="1">
    <location>
        <begin position="154"/>
        <end position="167"/>
    </location>
</feature>
<dbReference type="GeneID" id="54778845"/>
<dbReference type="VEuPathDB" id="FungiDB:DIURU_000192"/>
<organism evidence="3 4">
    <name type="scientific">Diutina rugosa</name>
    <name type="common">Yeast</name>
    <name type="synonym">Candida rugosa</name>
    <dbReference type="NCBI Taxonomy" id="5481"/>
    <lineage>
        <taxon>Eukaryota</taxon>
        <taxon>Fungi</taxon>
        <taxon>Dikarya</taxon>
        <taxon>Ascomycota</taxon>
        <taxon>Saccharomycotina</taxon>
        <taxon>Pichiomycetes</taxon>
        <taxon>Debaryomycetaceae</taxon>
        <taxon>Diutina</taxon>
    </lineage>
</organism>
<comment type="caution">
    <text evidence="3">The sequence shown here is derived from an EMBL/GenBank/DDBJ whole genome shotgun (WGS) entry which is preliminary data.</text>
</comment>
<feature type="compositionally biased region" description="Low complexity" evidence="1">
    <location>
        <begin position="126"/>
        <end position="139"/>
    </location>
</feature>
<dbReference type="RefSeq" id="XP_034015003.1">
    <property type="nucleotide sequence ID" value="XM_034154514.1"/>
</dbReference>
<feature type="compositionally biased region" description="Basic and acidic residues" evidence="1">
    <location>
        <begin position="239"/>
        <end position="262"/>
    </location>
</feature>
<reference evidence="3 4" key="1">
    <citation type="submission" date="2019-07" db="EMBL/GenBank/DDBJ databases">
        <title>Genome assembly of two rare yeast pathogens: Diutina rugosa and Trichomonascus ciferrii.</title>
        <authorList>
            <person name="Mixao V."/>
            <person name="Saus E."/>
            <person name="Hansen A."/>
            <person name="Lass-Flor C."/>
            <person name="Gabaldon T."/>
        </authorList>
    </citation>
    <scope>NUCLEOTIDE SEQUENCE [LARGE SCALE GENOMIC DNA]</scope>
    <source>
        <strain evidence="3 4">CBS 613</strain>
    </source>
</reference>
<feature type="compositionally biased region" description="Low complexity" evidence="1">
    <location>
        <begin position="93"/>
        <end position="107"/>
    </location>
</feature>
<feature type="compositionally biased region" description="Low complexity" evidence="1">
    <location>
        <begin position="338"/>
        <end position="349"/>
    </location>
</feature>
<feature type="domain" description="Hpc2-related" evidence="2">
    <location>
        <begin position="376"/>
        <end position="409"/>
    </location>
</feature>
<feature type="compositionally biased region" description="Acidic residues" evidence="1">
    <location>
        <begin position="317"/>
        <end position="332"/>
    </location>
</feature>
<dbReference type="Pfam" id="PF08729">
    <property type="entry name" value="HUN"/>
    <property type="match status" value="1"/>
</dbReference>
<evidence type="ECO:0000259" key="2">
    <source>
        <dbReference type="Pfam" id="PF08729"/>
    </source>
</evidence>
<feature type="compositionally biased region" description="Low complexity" evidence="1">
    <location>
        <begin position="39"/>
        <end position="74"/>
    </location>
</feature>
<feature type="region of interest" description="Disordered" evidence="1">
    <location>
        <begin position="304"/>
        <end position="368"/>
    </location>
</feature>
<proteinExistence type="predicted"/>
<accession>A0A642V5Q1</accession>
<name>A0A642V5Q1_DIURU</name>
<dbReference type="Proteomes" id="UP000449547">
    <property type="component" value="Unassembled WGS sequence"/>
</dbReference>
<feature type="region of interest" description="Disordered" evidence="1">
    <location>
        <begin position="1"/>
        <end position="262"/>
    </location>
</feature>
<dbReference type="AlphaFoldDB" id="A0A642V5Q1"/>